<proteinExistence type="inferred from homology"/>
<dbReference type="SMART" id="SM00917">
    <property type="entry name" value="LeuA_dimer"/>
    <property type="match status" value="1"/>
</dbReference>
<protein>
    <recommendedName>
        <fullName evidence="4">2-isopropylmalate synthase LeuA allosteric (dimerisation) domain-containing protein</fullName>
    </recommendedName>
</protein>
<evidence type="ECO:0000256" key="2">
    <source>
        <dbReference type="ARBA" id="ARBA00022679"/>
    </source>
</evidence>
<comment type="similarity">
    <text evidence="1">Belongs to the alpha-IPM synthase/homocitrate synthase family.</text>
</comment>
<gene>
    <name evidence="5" type="ORF">COV04_03565</name>
</gene>
<dbReference type="PANTHER" id="PTHR43538:SF1">
    <property type="entry name" value="(R)-CITRAMALATE SYNTHASE"/>
    <property type="match status" value="1"/>
</dbReference>
<dbReference type="Pfam" id="PF08502">
    <property type="entry name" value="LeuA_dimer"/>
    <property type="match status" value="1"/>
</dbReference>
<dbReference type="InterPro" id="IPR013709">
    <property type="entry name" value="2-isopropylmalate_synth_dimer"/>
</dbReference>
<dbReference type="InterPro" id="IPR005675">
    <property type="entry name" value="Citramal_synthase"/>
</dbReference>
<dbReference type="SUPFAM" id="SSF110921">
    <property type="entry name" value="2-isopropylmalate synthase LeuA, allosteric (dimerisation) domain"/>
    <property type="match status" value="1"/>
</dbReference>
<evidence type="ECO:0000256" key="1">
    <source>
        <dbReference type="ARBA" id="ARBA00006154"/>
    </source>
</evidence>
<dbReference type="GO" id="GO:0009098">
    <property type="term" value="P:L-leucine biosynthetic process"/>
    <property type="evidence" value="ECO:0007669"/>
    <property type="project" value="InterPro"/>
</dbReference>
<name>A0A2M8LDX3_9BACT</name>
<evidence type="ECO:0000313" key="5">
    <source>
        <dbReference type="EMBL" id="PJE75650.1"/>
    </source>
</evidence>
<evidence type="ECO:0000259" key="4">
    <source>
        <dbReference type="SMART" id="SM00917"/>
    </source>
</evidence>
<evidence type="ECO:0000313" key="6">
    <source>
        <dbReference type="Proteomes" id="UP000231152"/>
    </source>
</evidence>
<dbReference type="Gene3D" id="3.30.160.270">
    <property type="match status" value="1"/>
</dbReference>
<keyword evidence="2" id="KW-0808">Transferase</keyword>
<dbReference type="GO" id="GO:0003852">
    <property type="term" value="F:2-isopropylmalate synthase activity"/>
    <property type="evidence" value="ECO:0007669"/>
    <property type="project" value="InterPro"/>
</dbReference>
<comment type="caution">
    <text evidence="5">The sequence shown here is derived from an EMBL/GenBank/DDBJ whole genome shotgun (WGS) entry which is preliminary data.</text>
</comment>
<accession>A0A2M8LDX3</accession>
<organism evidence="5 6">
    <name type="scientific">Candidatus Uhrbacteria bacterium CG10_big_fil_rev_8_21_14_0_10_48_11</name>
    <dbReference type="NCBI Taxonomy" id="1975037"/>
    <lineage>
        <taxon>Bacteria</taxon>
        <taxon>Candidatus Uhriibacteriota</taxon>
    </lineage>
</organism>
<sequence>MKKIDFAKLSELGLLDLSGERGVRIAVFLMNGEYVREEAVSIAMAQFRENGSNCSFVFVEWYRVCELHRSGDDGTAEPAEATIMLRLETGQEDHVAGRGDGPINALDNAMNKVAEVKALGLELGDYHVFKVGSGGSAARVKVVVDWTFHGWDFRTVATARSVTEASWLAMVDAYEFAHLAGERIE</sequence>
<dbReference type="EMBL" id="PFET01000012">
    <property type="protein sequence ID" value="PJE75650.1"/>
    <property type="molecule type" value="Genomic_DNA"/>
</dbReference>
<dbReference type="Proteomes" id="UP000231152">
    <property type="component" value="Unassembled WGS sequence"/>
</dbReference>
<dbReference type="PANTHER" id="PTHR43538">
    <property type="entry name" value="ALPHA-IPM SYNTHASE/HOMOCITRATE SYNTHASE"/>
    <property type="match status" value="1"/>
</dbReference>
<feature type="domain" description="2-isopropylmalate synthase LeuA allosteric (dimerisation)" evidence="4">
    <location>
        <begin position="8"/>
        <end position="178"/>
    </location>
</feature>
<dbReference type="AlphaFoldDB" id="A0A2M8LDX3"/>
<comment type="pathway">
    <text evidence="3">Amino-acid biosynthesis.</text>
</comment>
<evidence type="ECO:0000256" key="3">
    <source>
        <dbReference type="ARBA" id="ARBA00029440"/>
    </source>
</evidence>
<reference evidence="5 6" key="1">
    <citation type="submission" date="2017-09" db="EMBL/GenBank/DDBJ databases">
        <title>Depth-based differentiation of microbial function through sediment-hosted aquifers and enrichment of novel symbionts in the deep terrestrial subsurface.</title>
        <authorList>
            <person name="Probst A.J."/>
            <person name="Ladd B."/>
            <person name="Jarett J.K."/>
            <person name="Geller-Mcgrath D.E."/>
            <person name="Sieber C.M."/>
            <person name="Emerson J.B."/>
            <person name="Anantharaman K."/>
            <person name="Thomas B.C."/>
            <person name="Malmstrom R."/>
            <person name="Stieglmeier M."/>
            <person name="Klingl A."/>
            <person name="Woyke T."/>
            <person name="Ryan C.M."/>
            <person name="Banfield J.F."/>
        </authorList>
    </citation>
    <scope>NUCLEOTIDE SEQUENCE [LARGE SCALE GENOMIC DNA]</scope>
    <source>
        <strain evidence="5">CG10_big_fil_rev_8_21_14_0_10_48_11</strain>
    </source>
</reference>
<dbReference type="InterPro" id="IPR036230">
    <property type="entry name" value="LeuA_allosteric_dom_sf"/>
</dbReference>